<reference evidence="2 3" key="1">
    <citation type="submission" date="2018-10" db="EMBL/GenBank/DDBJ databases">
        <title>An updated phylogeny of the Alphaproteobacteria reveals that the parasitic Rickettsiales and Holosporales have independent origins.</title>
        <authorList>
            <person name="Munoz-Gomez S.A."/>
            <person name="Hess S."/>
            <person name="Burger G."/>
            <person name="Lang B.F."/>
            <person name="Susko E."/>
            <person name="Slamovits C.H."/>
            <person name="Roger A.J."/>
        </authorList>
    </citation>
    <scope>NUCLEOTIDE SEQUENCE [LARGE SCALE GENOMIC DNA]</scope>
    <source>
        <strain evidence="2">HOLO01</strain>
    </source>
</reference>
<feature type="signal peptide" evidence="1">
    <location>
        <begin position="1"/>
        <end position="24"/>
    </location>
</feature>
<protein>
    <submittedName>
        <fullName evidence="2">Uncharacterized protein</fullName>
    </submittedName>
</protein>
<dbReference type="Proteomes" id="UP000293550">
    <property type="component" value="Unassembled WGS sequence"/>
</dbReference>
<sequence length="283" mass="30036">MKCNAACQLVSVLLLSTFSGTGYAADGPRFAGPTYLNAPQSNSSRFRIYHGFDLAFMMAKSASDVNPTFNGADTTPISDSVRLKRIADMGYTHIQISPPHTITPTSHNTFGPTSTTVVVTTLTPAITAPSSTVNGTAELKSTINVNAKPSNLAKFGFLPSGDVANPTPTVTINNQLVNSGVKSTAVVIQNPTQVDHDYWYLSYQPYICVLDAAYQSELNAVFGTANGSPNKPISNYGITLGDGTVVGFRLGNDRYGSLADLVTLIQNARQYGLGIVHGDCTEN</sequence>
<accession>A0A4Q7DID0</accession>
<feature type="chain" id="PRO_5020512396" evidence="1">
    <location>
        <begin position="25"/>
        <end position="283"/>
    </location>
</feature>
<evidence type="ECO:0000313" key="2">
    <source>
        <dbReference type="EMBL" id="RZI46731.1"/>
    </source>
</evidence>
<evidence type="ECO:0000313" key="3">
    <source>
        <dbReference type="Proteomes" id="UP000293550"/>
    </source>
</evidence>
<evidence type="ECO:0000256" key="1">
    <source>
        <dbReference type="SAM" id="SignalP"/>
    </source>
</evidence>
<keyword evidence="3" id="KW-1185">Reference proteome</keyword>
<name>A0A4Q7DID0_9PROT</name>
<comment type="caution">
    <text evidence="2">The sequence shown here is derived from an EMBL/GenBank/DDBJ whole genome shotgun (WGS) entry which is preliminary data.</text>
</comment>
<dbReference type="RefSeq" id="WP_130153441.1">
    <property type="nucleotide sequence ID" value="NZ_SCFB01000003.1"/>
</dbReference>
<dbReference type="AlphaFoldDB" id="A0A4Q7DID0"/>
<dbReference type="EMBL" id="SCFB01000003">
    <property type="protein sequence ID" value="RZI46731.1"/>
    <property type="molecule type" value="Genomic_DNA"/>
</dbReference>
<proteinExistence type="predicted"/>
<keyword evidence="1" id="KW-0732">Signal</keyword>
<organism evidence="2 3">
    <name type="scientific">Candidatus Finniella inopinata</name>
    <dbReference type="NCBI Taxonomy" id="1696036"/>
    <lineage>
        <taxon>Bacteria</taxon>
        <taxon>Pseudomonadati</taxon>
        <taxon>Pseudomonadota</taxon>
        <taxon>Alphaproteobacteria</taxon>
        <taxon>Holosporales</taxon>
        <taxon>Candidatus Paracaedibacteraceae</taxon>
        <taxon>Candidatus Finniella</taxon>
    </lineage>
</organism>
<gene>
    <name evidence="2" type="ORF">EQU50_01715</name>
</gene>